<dbReference type="PROSITE" id="PS00211">
    <property type="entry name" value="ABC_TRANSPORTER_1"/>
    <property type="match status" value="2"/>
</dbReference>
<dbReference type="FunFam" id="3.40.50.300:FF:000163">
    <property type="entry name" value="Multidrug resistance-associated protein member 4"/>
    <property type="match status" value="1"/>
</dbReference>
<feature type="domain" description="ABC transmembrane type-1" evidence="12">
    <location>
        <begin position="465"/>
        <end position="545"/>
    </location>
</feature>
<dbReference type="InterPro" id="IPR011527">
    <property type="entry name" value="ABC1_TM_dom"/>
</dbReference>
<evidence type="ECO:0000313" key="14">
    <source>
        <dbReference type="Proteomes" id="UP001162156"/>
    </source>
</evidence>
<dbReference type="Proteomes" id="UP001162156">
    <property type="component" value="Unassembled WGS sequence"/>
</dbReference>
<dbReference type="GO" id="GO:0005524">
    <property type="term" value="F:ATP binding"/>
    <property type="evidence" value="ECO:0007669"/>
    <property type="project" value="UniProtKB-KW"/>
</dbReference>
<dbReference type="FunFam" id="3.40.50.300:FF:000973">
    <property type="entry name" value="Multidrug resistance-associated protein 4"/>
    <property type="match status" value="1"/>
</dbReference>
<feature type="domain" description="ABC transmembrane type-1" evidence="12">
    <location>
        <begin position="1"/>
        <end position="67"/>
    </location>
</feature>
<name>A0AAV8ZMM2_9CUCU</name>
<feature type="transmembrane region" description="Helical" evidence="10">
    <location>
        <begin position="6"/>
        <end position="23"/>
    </location>
</feature>
<dbReference type="PANTHER" id="PTHR24223">
    <property type="entry name" value="ATP-BINDING CASSETTE SUB-FAMILY C"/>
    <property type="match status" value="1"/>
</dbReference>
<keyword evidence="7 10" id="KW-1133">Transmembrane helix</keyword>
<evidence type="ECO:0000256" key="8">
    <source>
        <dbReference type="ARBA" id="ARBA00023136"/>
    </source>
</evidence>
<dbReference type="SUPFAM" id="SSF90123">
    <property type="entry name" value="ABC transporter transmembrane region"/>
    <property type="match status" value="2"/>
</dbReference>
<keyword evidence="6" id="KW-0067">ATP-binding</keyword>
<evidence type="ECO:0000256" key="2">
    <source>
        <dbReference type="ARBA" id="ARBA00022448"/>
    </source>
</evidence>
<proteinExistence type="predicted"/>
<dbReference type="InterPro" id="IPR036640">
    <property type="entry name" value="ABC1_TM_sf"/>
</dbReference>
<evidence type="ECO:0008006" key="15">
    <source>
        <dbReference type="Google" id="ProtNLM"/>
    </source>
</evidence>
<feature type="transmembrane region" description="Helical" evidence="10">
    <location>
        <begin position="400"/>
        <end position="420"/>
    </location>
</feature>
<dbReference type="CDD" id="cd03244">
    <property type="entry name" value="ABCC_MRP_domain2"/>
    <property type="match status" value="1"/>
</dbReference>
<sequence length="869" mass="99077">MGVAAFVGVGFFLIVLPIQIFIGKKAAKLRMETGKKTDERLQITQETLSAIKIIKMYAWENFFSAKYFGCQEVCILENVIVKHALSVLIPLGITESAELYAAVRRIENLLTAEDIIVTNSEFMVIKPKITLKEVTVIIKNTVILKNITMTVESGLTIITGPLGCGKTILLKILLRDYIPKEGTLNIRGKISYASQDPWIFPSTLKQNIIFGEKLDQTRYEEVLRVCALNFDVSFFEEGDNLIAGDKGINLSKGQKARINLARAVYKQSDIYLLDDCLTALDTHVKEYVFRECIRGFLKEKLCILVTHNTEYVKNGDNLVIMEKGIIQSFTKCIEINDNEMKLIYNNKNKLNDTFGDDNENETTDNEETKLLKESENSGKKNIYHETKKSGKIGMKVYNKYISFGGGHFILSLTMVFFVLTQSCKSYTEKMVSNWVDLEQNISQHKVKNLSNSTEYEELLTAHFFILILFSSLILATTILSIITAYSLFNFTRKASRRLHETMVDNIVNAVMRFYDSNFIGNILNRFSKDLSTIDEQFPFVVYEFFEVSKTNYERWERKQLYSFIIFVDTSVGNVGLAITQSFMLSGLVQYGIRQWADLENKMTSVERVLEYTNIKQEERNVGLRPQNWPKGGRIKYENVSLLYKNNEKHVLKNMNFTIEAQEKIGIVGRTGAGKTSIISTLFRLYEFEGRITIDEIDTKDVSLDFIRKSIAIIPQDPVLFTGTIRTNIDPMGNYLDAEIWSAIEKVKLNYSINSLDLKITELGSNFSAGQRQLICLARAIVSKNKIIVLDEATANMDNETDVLIHKAIEENFSCCTVITIAHRLQSVMKSNRIMVVENGRIMEFDNPNNLLNNKDGMFYKMVKKAGLLK</sequence>
<feature type="compositionally biased region" description="Acidic residues" evidence="9">
    <location>
        <begin position="354"/>
        <end position="365"/>
    </location>
</feature>
<dbReference type="CDD" id="cd03250">
    <property type="entry name" value="ABCC_MRP_domain1"/>
    <property type="match status" value="1"/>
</dbReference>
<dbReference type="GO" id="GO:0016887">
    <property type="term" value="F:ATP hydrolysis activity"/>
    <property type="evidence" value="ECO:0007669"/>
    <property type="project" value="InterPro"/>
</dbReference>
<gene>
    <name evidence="13" type="ORF">NQ314_003893</name>
</gene>
<dbReference type="InterPro" id="IPR027417">
    <property type="entry name" value="P-loop_NTPase"/>
</dbReference>
<dbReference type="Gene3D" id="1.20.1560.10">
    <property type="entry name" value="ABC transporter type 1, transmembrane domain"/>
    <property type="match status" value="3"/>
</dbReference>
<dbReference type="SMART" id="SM00382">
    <property type="entry name" value="AAA"/>
    <property type="match status" value="2"/>
</dbReference>
<evidence type="ECO:0000256" key="5">
    <source>
        <dbReference type="ARBA" id="ARBA00022741"/>
    </source>
</evidence>
<dbReference type="Pfam" id="PF00005">
    <property type="entry name" value="ABC_tran"/>
    <property type="match status" value="2"/>
</dbReference>
<keyword evidence="5" id="KW-0547">Nucleotide-binding</keyword>
<reference evidence="13" key="1">
    <citation type="journal article" date="2023" name="Insect Mol. Biol.">
        <title>Genome sequencing provides insights into the evolution of gene families encoding plant cell wall-degrading enzymes in longhorned beetles.</title>
        <authorList>
            <person name="Shin N.R."/>
            <person name="Okamura Y."/>
            <person name="Kirsch R."/>
            <person name="Pauchet Y."/>
        </authorList>
    </citation>
    <scope>NUCLEOTIDE SEQUENCE</scope>
    <source>
        <strain evidence="13">RBIC_L_NR</strain>
    </source>
</reference>
<evidence type="ECO:0000259" key="12">
    <source>
        <dbReference type="PROSITE" id="PS50929"/>
    </source>
</evidence>
<dbReference type="Gene3D" id="3.40.50.300">
    <property type="entry name" value="P-loop containing nucleotide triphosphate hydrolases"/>
    <property type="match status" value="2"/>
</dbReference>
<evidence type="ECO:0000256" key="7">
    <source>
        <dbReference type="ARBA" id="ARBA00022989"/>
    </source>
</evidence>
<dbReference type="PROSITE" id="PS50929">
    <property type="entry name" value="ABC_TM1F"/>
    <property type="match status" value="2"/>
</dbReference>
<dbReference type="GO" id="GO:0016020">
    <property type="term" value="C:membrane"/>
    <property type="evidence" value="ECO:0007669"/>
    <property type="project" value="UniProtKB-SubCell"/>
</dbReference>
<dbReference type="InterPro" id="IPR050173">
    <property type="entry name" value="ABC_transporter_C-like"/>
</dbReference>
<dbReference type="PROSITE" id="PS50893">
    <property type="entry name" value="ABC_TRANSPORTER_2"/>
    <property type="match status" value="2"/>
</dbReference>
<comment type="caution">
    <text evidence="13">The sequence shown here is derived from an EMBL/GenBank/DDBJ whole genome shotgun (WGS) entry which is preliminary data.</text>
</comment>
<evidence type="ECO:0000256" key="1">
    <source>
        <dbReference type="ARBA" id="ARBA00004141"/>
    </source>
</evidence>
<keyword evidence="14" id="KW-1185">Reference proteome</keyword>
<dbReference type="Pfam" id="PF00664">
    <property type="entry name" value="ABC_membrane"/>
    <property type="match status" value="2"/>
</dbReference>
<keyword evidence="3 10" id="KW-0812">Transmembrane</keyword>
<keyword evidence="2" id="KW-0813">Transport</keyword>
<evidence type="ECO:0000259" key="11">
    <source>
        <dbReference type="PROSITE" id="PS50893"/>
    </source>
</evidence>
<dbReference type="PANTHER" id="PTHR24223:SF448">
    <property type="entry name" value="FI20146P1-RELATED"/>
    <property type="match status" value="1"/>
</dbReference>
<evidence type="ECO:0000313" key="13">
    <source>
        <dbReference type="EMBL" id="KAJ8965826.1"/>
    </source>
</evidence>
<evidence type="ECO:0000256" key="4">
    <source>
        <dbReference type="ARBA" id="ARBA00022737"/>
    </source>
</evidence>
<evidence type="ECO:0000256" key="9">
    <source>
        <dbReference type="SAM" id="MobiDB-lite"/>
    </source>
</evidence>
<organism evidence="13 14">
    <name type="scientific">Rhamnusium bicolor</name>
    <dbReference type="NCBI Taxonomy" id="1586634"/>
    <lineage>
        <taxon>Eukaryota</taxon>
        <taxon>Metazoa</taxon>
        <taxon>Ecdysozoa</taxon>
        <taxon>Arthropoda</taxon>
        <taxon>Hexapoda</taxon>
        <taxon>Insecta</taxon>
        <taxon>Pterygota</taxon>
        <taxon>Neoptera</taxon>
        <taxon>Endopterygota</taxon>
        <taxon>Coleoptera</taxon>
        <taxon>Polyphaga</taxon>
        <taxon>Cucujiformia</taxon>
        <taxon>Chrysomeloidea</taxon>
        <taxon>Cerambycidae</taxon>
        <taxon>Lepturinae</taxon>
        <taxon>Rhagiini</taxon>
        <taxon>Rhamnusium</taxon>
    </lineage>
</organism>
<keyword evidence="8 10" id="KW-0472">Membrane</keyword>
<protein>
    <recommendedName>
        <fullName evidence="15">Multidrug resistance-associated protein lethal(2)03659</fullName>
    </recommendedName>
</protein>
<feature type="region of interest" description="Disordered" evidence="9">
    <location>
        <begin position="353"/>
        <end position="376"/>
    </location>
</feature>
<feature type="transmembrane region" description="Helical" evidence="10">
    <location>
        <begin position="560"/>
        <end position="583"/>
    </location>
</feature>
<evidence type="ECO:0000256" key="6">
    <source>
        <dbReference type="ARBA" id="ARBA00022840"/>
    </source>
</evidence>
<evidence type="ECO:0000256" key="10">
    <source>
        <dbReference type="SAM" id="Phobius"/>
    </source>
</evidence>
<accession>A0AAV8ZMM2</accession>
<dbReference type="EMBL" id="JANEYF010001151">
    <property type="protein sequence ID" value="KAJ8965826.1"/>
    <property type="molecule type" value="Genomic_DNA"/>
</dbReference>
<feature type="domain" description="ABC transporter" evidence="11">
    <location>
        <begin position="129"/>
        <end position="348"/>
    </location>
</feature>
<dbReference type="InterPro" id="IPR003439">
    <property type="entry name" value="ABC_transporter-like_ATP-bd"/>
</dbReference>
<dbReference type="SUPFAM" id="SSF52540">
    <property type="entry name" value="P-loop containing nucleoside triphosphate hydrolases"/>
    <property type="match status" value="2"/>
</dbReference>
<dbReference type="InterPro" id="IPR017871">
    <property type="entry name" value="ABC_transporter-like_CS"/>
</dbReference>
<dbReference type="InterPro" id="IPR003593">
    <property type="entry name" value="AAA+_ATPase"/>
</dbReference>
<evidence type="ECO:0000256" key="3">
    <source>
        <dbReference type="ARBA" id="ARBA00022692"/>
    </source>
</evidence>
<feature type="transmembrane region" description="Helical" evidence="10">
    <location>
        <begin position="463"/>
        <end position="488"/>
    </location>
</feature>
<feature type="domain" description="ABC transporter" evidence="11">
    <location>
        <begin position="634"/>
        <end position="863"/>
    </location>
</feature>
<comment type="subcellular location">
    <subcellularLocation>
        <location evidence="1">Membrane</location>
        <topology evidence="1">Multi-pass membrane protein</topology>
    </subcellularLocation>
</comment>
<keyword evidence="4" id="KW-0677">Repeat</keyword>
<dbReference type="GO" id="GO:0140359">
    <property type="term" value="F:ABC-type transporter activity"/>
    <property type="evidence" value="ECO:0007669"/>
    <property type="project" value="InterPro"/>
</dbReference>
<feature type="compositionally biased region" description="Basic and acidic residues" evidence="9">
    <location>
        <begin position="366"/>
        <end position="376"/>
    </location>
</feature>
<dbReference type="AlphaFoldDB" id="A0AAV8ZMM2"/>